<accession>A0A0K8RDP2</accession>
<proteinExistence type="evidence at transcript level"/>
<keyword evidence="1" id="KW-0646">Protease inhibitor</keyword>
<feature type="signal peptide" evidence="3">
    <location>
        <begin position="1"/>
        <end position="18"/>
    </location>
</feature>
<feature type="chain" id="PRO_5005517513" evidence="3">
    <location>
        <begin position="19"/>
        <end position="103"/>
    </location>
</feature>
<protein>
    <submittedName>
        <fullName evidence="5">Putative til domain protein</fullName>
    </submittedName>
</protein>
<dbReference type="GO" id="GO:0030414">
    <property type="term" value="F:peptidase inhibitor activity"/>
    <property type="evidence" value="ECO:0007669"/>
    <property type="project" value="UniProtKB-KW"/>
</dbReference>
<sequence length="103" mass="11642">MWKIVLIALVGHLILTSARPEEGTVSAPQCDDHEVYKRCVSGSCAEATCDHPRIGPDCTDDCRRGCFCQNRFYRNAERRCVTKLQCPEDSAAYSFVEPENRDE</sequence>
<dbReference type="InterPro" id="IPR002919">
    <property type="entry name" value="TIL_dom"/>
</dbReference>
<organism evidence="5">
    <name type="scientific">Ixodes ricinus</name>
    <name type="common">Common tick</name>
    <name type="synonym">Acarus ricinus</name>
    <dbReference type="NCBI Taxonomy" id="34613"/>
    <lineage>
        <taxon>Eukaryota</taxon>
        <taxon>Metazoa</taxon>
        <taxon>Ecdysozoa</taxon>
        <taxon>Arthropoda</taxon>
        <taxon>Chelicerata</taxon>
        <taxon>Arachnida</taxon>
        <taxon>Acari</taxon>
        <taxon>Parasitiformes</taxon>
        <taxon>Ixodida</taxon>
        <taxon>Ixodoidea</taxon>
        <taxon>Ixodidae</taxon>
        <taxon>Ixodinae</taxon>
        <taxon>Ixodes</taxon>
    </lineage>
</organism>
<evidence type="ECO:0000256" key="2">
    <source>
        <dbReference type="ARBA" id="ARBA00023157"/>
    </source>
</evidence>
<keyword evidence="3" id="KW-0732">Signal</keyword>
<dbReference type="CDD" id="cd19941">
    <property type="entry name" value="TIL"/>
    <property type="match status" value="1"/>
</dbReference>
<dbReference type="SUPFAM" id="SSF57567">
    <property type="entry name" value="Serine protease inhibitors"/>
    <property type="match status" value="1"/>
</dbReference>
<evidence type="ECO:0000256" key="3">
    <source>
        <dbReference type="SAM" id="SignalP"/>
    </source>
</evidence>
<evidence type="ECO:0000313" key="5">
    <source>
        <dbReference type="EMBL" id="JAA68983.1"/>
    </source>
</evidence>
<name>A0A0K8RDP2_IXORI</name>
<dbReference type="InterPro" id="IPR036084">
    <property type="entry name" value="Ser_inhib-like_sf"/>
</dbReference>
<dbReference type="InterPro" id="IPR051368">
    <property type="entry name" value="SerProtInhib-TIL_Domain"/>
</dbReference>
<dbReference type="AlphaFoldDB" id="A0A0K8RDP2"/>
<evidence type="ECO:0000256" key="1">
    <source>
        <dbReference type="ARBA" id="ARBA00022690"/>
    </source>
</evidence>
<feature type="domain" description="TIL" evidence="4">
    <location>
        <begin position="30"/>
        <end position="86"/>
    </location>
</feature>
<dbReference type="Pfam" id="PF01826">
    <property type="entry name" value="TIL"/>
    <property type="match status" value="1"/>
</dbReference>
<dbReference type="EMBL" id="GADI01004825">
    <property type="protein sequence ID" value="JAA68983.1"/>
    <property type="molecule type" value="mRNA"/>
</dbReference>
<dbReference type="Gene3D" id="2.10.25.10">
    <property type="entry name" value="Laminin"/>
    <property type="match status" value="1"/>
</dbReference>
<reference evidence="5" key="1">
    <citation type="submission" date="2012-12" db="EMBL/GenBank/DDBJ databases">
        <title>Identification and characterization of a phenylalanine ammonia-lyase gene family in Isatis indigotica Fort.</title>
        <authorList>
            <person name="Liu Q."/>
            <person name="Chen J."/>
            <person name="Zhou X."/>
            <person name="Di P."/>
            <person name="Xiao Y."/>
            <person name="Xuan H."/>
            <person name="Zhang L."/>
            <person name="Chen W."/>
        </authorList>
    </citation>
    <scope>NUCLEOTIDE SEQUENCE</scope>
    <source>
        <tissue evidence="5">Salivary gland</tissue>
    </source>
</reference>
<evidence type="ECO:0000259" key="4">
    <source>
        <dbReference type="Pfam" id="PF01826"/>
    </source>
</evidence>
<dbReference type="PANTHER" id="PTHR23259:SF69">
    <property type="entry name" value="GEO11767P1-RELATED"/>
    <property type="match status" value="1"/>
</dbReference>
<dbReference type="PANTHER" id="PTHR23259">
    <property type="entry name" value="RIDDLE"/>
    <property type="match status" value="1"/>
</dbReference>
<keyword evidence="2" id="KW-1015">Disulfide bond</keyword>